<feature type="compositionally biased region" description="Low complexity" evidence="2">
    <location>
        <begin position="56"/>
        <end position="75"/>
    </location>
</feature>
<sequence>MVIVVRTTLNPKTTTATGGGRPQNPTKHPLLPTEPDNGLAPARRPKTREVTSRYMSSSTSSSSTSSSASSTSFSSRRCPSPMILRASNSTASITPMPTTKRAQFVERRRTATLRPSSLELRHFGGGGVGSEMTAVQKLLFTSTRSLSVSFQGESFSFPVSNVKPVPSPSVRKGTLERRMARTTPGRGDHRENSKPIEPQRWPGKLRQPDCMDRILDFNDERRSTGGFCGSVLRNFPNSMVDIIDRTSVNRRLSSASSNVELLKTAEAAVEVNSIGSDAICDNVASSDSENVSSSCTTPRTLEFGAFVCQEQRGSRGAMAAARFWQESKNRSQRLPEPASPFSRSTAMRAFAPSKLITPKKLSIESPVLSPRGVLSSSRRKTSPIKGICRPASPSKASMSVVSSTLRGTSPLQIRNLVPGTMSNKNAPSILSFAVDIQRGKAGENRLLDAHFLRLLYNRLLQWRFINARVDASLSAQRLNAERSIFNAWVTTEQLRESVRTKRIELQLMRQTLKLISILKEQMVYLEEWSVLDWDYTCSLSGAFEALKASTLRLLVVAGARADVRNVKDAICSAVDVMQAMASSICLLTSKDGEVNSLVGEVSTVTAKERALLGHCKDLLSTVAALQMVYLEEWSVLDWDYTCSLSGAFEALKASTLRLLVVAGARADVQNGKDAICSAVDVMQAMASSICLLTSK</sequence>
<gene>
    <name evidence="3" type="ORF">F8388_018423</name>
</gene>
<proteinExistence type="inferred from homology"/>
<feature type="region of interest" description="Disordered" evidence="2">
    <location>
        <begin position="1"/>
        <end position="81"/>
    </location>
</feature>
<name>A0A7J6DWT0_CANSA</name>
<dbReference type="PANTHER" id="PTHR31807">
    <property type="entry name" value="AUGMIN FAMILY MEMBER"/>
    <property type="match status" value="1"/>
</dbReference>
<dbReference type="AlphaFoldDB" id="A0A7J6DWT0"/>
<dbReference type="GO" id="GO:0005737">
    <property type="term" value="C:cytoplasm"/>
    <property type="evidence" value="ECO:0007669"/>
    <property type="project" value="TreeGrafter"/>
</dbReference>
<dbReference type="Proteomes" id="UP000525078">
    <property type="component" value="Unassembled WGS sequence"/>
</dbReference>
<organism evidence="3 4">
    <name type="scientific">Cannabis sativa</name>
    <name type="common">Hemp</name>
    <name type="synonym">Marijuana</name>
    <dbReference type="NCBI Taxonomy" id="3483"/>
    <lineage>
        <taxon>Eukaryota</taxon>
        <taxon>Viridiplantae</taxon>
        <taxon>Streptophyta</taxon>
        <taxon>Embryophyta</taxon>
        <taxon>Tracheophyta</taxon>
        <taxon>Spermatophyta</taxon>
        <taxon>Magnoliopsida</taxon>
        <taxon>eudicotyledons</taxon>
        <taxon>Gunneridae</taxon>
        <taxon>Pentapetalae</taxon>
        <taxon>rosids</taxon>
        <taxon>fabids</taxon>
        <taxon>Rosales</taxon>
        <taxon>Cannabaceae</taxon>
        <taxon>Cannabis</taxon>
    </lineage>
</organism>
<protein>
    <submittedName>
        <fullName evidence="3">Uncharacterized protein</fullName>
    </submittedName>
</protein>
<dbReference type="GO" id="GO:0008017">
    <property type="term" value="F:microtubule binding"/>
    <property type="evidence" value="ECO:0007669"/>
    <property type="project" value="TreeGrafter"/>
</dbReference>
<dbReference type="Pfam" id="PF04484">
    <property type="entry name" value="QWRF"/>
    <property type="match status" value="2"/>
</dbReference>
<reference evidence="3 4" key="1">
    <citation type="journal article" date="2020" name="bioRxiv">
        <title>Sequence and annotation of 42 cannabis genomes reveals extensive copy number variation in cannabinoid synthesis and pathogen resistance genes.</title>
        <authorList>
            <person name="Mckernan K.J."/>
            <person name="Helbert Y."/>
            <person name="Kane L.T."/>
            <person name="Ebling H."/>
            <person name="Zhang L."/>
            <person name="Liu B."/>
            <person name="Eaton Z."/>
            <person name="Mclaughlin S."/>
            <person name="Kingan S."/>
            <person name="Baybayan P."/>
            <person name="Concepcion G."/>
            <person name="Jordan M."/>
            <person name="Riva A."/>
            <person name="Barbazuk W."/>
            <person name="Harkins T."/>
        </authorList>
    </citation>
    <scope>NUCLEOTIDE SEQUENCE [LARGE SCALE GENOMIC DNA]</scope>
    <source>
        <strain evidence="4">cv. Jamaican Lion 4</strain>
        <tissue evidence="3">Leaf</tissue>
    </source>
</reference>
<dbReference type="PANTHER" id="PTHR31807:SF38">
    <property type="entry name" value="QWRF MOTIF-CONTAINING PROTEIN 9"/>
    <property type="match status" value="1"/>
</dbReference>
<dbReference type="InterPro" id="IPR007573">
    <property type="entry name" value="QWRF"/>
</dbReference>
<evidence type="ECO:0000256" key="2">
    <source>
        <dbReference type="SAM" id="MobiDB-lite"/>
    </source>
</evidence>
<dbReference type="GO" id="GO:0051225">
    <property type="term" value="P:spindle assembly"/>
    <property type="evidence" value="ECO:0007669"/>
    <property type="project" value="TreeGrafter"/>
</dbReference>
<comment type="caution">
    <text evidence="3">The sequence shown here is derived from an EMBL/GenBank/DDBJ whole genome shotgun (WGS) entry which is preliminary data.</text>
</comment>
<feature type="non-terminal residue" evidence="3">
    <location>
        <position position="1"/>
    </location>
</feature>
<accession>A0A7J6DWT0</accession>
<evidence type="ECO:0000313" key="4">
    <source>
        <dbReference type="Proteomes" id="UP000525078"/>
    </source>
</evidence>
<evidence type="ECO:0000256" key="1">
    <source>
        <dbReference type="ARBA" id="ARBA00010016"/>
    </source>
</evidence>
<feature type="region of interest" description="Disordered" evidence="2">
    <location>
        <begin position="372"/>
        <end position="391"/>
    </location>
</feature>
<dbReference type="EMBL" id="JAATIP010000362">
    <property type="protein sequence ID" value="KAF4350607.1"/>
    <property type="molecule type" value="Genomic_DNA"/>
</dbReference>
<feature type="compositionally biased region" description="Polar residues" evidence="2">
    <location>
        <begin position="7"/>
        <end position="16"/>
    </location>
</feature>
<feature type="region of interest" description="Disordered" evidence="2">
    <location>
        <begin position="180"/>
        <end position="200"/>
    </location>
</feature>
<comment type="similarity">
    <text evidence="1">Belongs to the QWRF family.</text>
</comment>
<dbReference type="GO" id="GO:0005880">
    <property type="term" value="C:nuclear microtubule"/>
    <property type="evidence" value="ECO:0007669"/>
    <property type="project" value="TreeGrafter"/>
</dbReference>
<evidence type="ECO:0000313" key="3">
    <source>
        <dbReference type="EMBL" id="KAF4350607.1"/>
    </source>
</evidence>